<feature type="domain" description="AAA+ ATPase" evidence="2">
    <location>
        <begin position="333"/>
        <end position="471"/>
    </location>
</feature>
<dbReference type="PRINTS" id="PR00364">
    <property type="entry name" value="DISEASERSIST"/>
</dbReference>
<evidence type="ECO:0000313" key="4">
    <source>
        <dbReference type="EMBL" id="MBP2320116.1"/>
    </source>
</evidence>
<dbReference type="InterPro" id="IPR036388">
    <property type="entry name" value="WH-like_DNA-bd_sf"/>
</dbReference>
<dbReference type="Pfam" id="PF00931">
    <property type="entry name" value="NB-ARC"/>
    <property type="match status" value="1"/>
</dbReference>
<dbReference type="Pfam" id="PF03704">
    <property type="entry name" value="BTAD"/>
    <property type="match status" value="1"/>
</dbReference>
<dbReference type="PANTHER" id="PTHR47691">
    <property type="entry name" value="REGULATOR-RELATED"/>
    <property type="match status" value="1"/>
</dbReference>
<dbReference type="EMBL" id="JAGINW010000001">
    <property type="protein sequence ID" value="MBP2320116.1"/>
    <property type="molecule type" value="Genomic_DNA"/>
</dbReference>
<dbReference type="Gene3D" id="3.40.50.300">
    <property type="entry name" value="P-loop containing nucleotide triphosphate hydrolases"/>
    <property type="match status" value="1"/>
</dbReference>
<feature type="domain" description="Bacterial transcriptional activator" evidence="3">
    <location>
        <begin position="144"/>
        <end position="289"/>
    </location>
</feature>
<sequence>MPAGLPAHLPLGWRSFLTTSSIYQRPVANWYRIHCKGRRVCRGVTQVEFMILGPTRLIVEGRQIDLGPAKQRGLLALLLYNVNKPVPVEVIGSQLWPAQAAQKLRQSLYSPVSRIRRAFAESGVSAKLIRVGDAYSLTTDPELIDYNRFVGRMKSARAAAAKGDHSAVVDALQEAVDWWTGAPLEELKSADAEQIRELMINVWGLLPAYHLLFDSLLALGQHREVLSQLAPLLEKHPYDEVLAKQWIVALAATGRRHDVTRQYNRLRQRLDDTGEEQLDELQAAYRRVLGNQEIRETRAEFVPPRQLLRDTREFTGHADLIAELDAMIDEPGSPAGVALTGMPGIGKTTLVTHWAHHRRDRFPDGELYINMNGYGSGRPIPPDEVLARFLHALGLPVDRIPAAGESRRARLGQLLADRRVLIVLDNVRNADHLRPLLSALSASLVLITSRDRLKGLTVRDGFRSIPVPTLSTAESVTLLRTLIGARRAAEAPSAVTSLARLSSGLPLALWIMGQHIAERPLANLDELPDQLRAQLLREPDDDEEESTLHTVFSWSYEDLPATTARLFRLLGLHPGHGVSAEVAGALFGERPERHLDKLIRLHLIEHDTAQRYRMHDLLHMFAAARSELDDSDEERSAAVHRMLTFYLLTGTNAAHRLAPQRSPVPGLPKPDGFRPIDFSTDAAAMAWCELERQNLTAMPQCAAKYGFHKISWQLPGAMHEVFERYGPQEDILRSNEIGLSSAQAIGDYEGQIGTLNNLGATCLDIGALQDAKNYFQEGLRLAQEAGHREGQAVCLQNLGNVHSELGSIGTAIRHFQLARKAYHDIREFNGEAFSLHRLGLAHHQMEKDDEALRHLTRALTIRVQIGHKRGEGATRTALARVYLGLEELDTARDHGRRALTALLSTMDQSMTCEALITLAEVQHASGAFDETIDLARQATEISTDEIISSQARARALDILGRALDIIGDHQAARVAWTEELEILTDLDSPKSADIQDRLTNARGGTQSAPPQRSDKQSQPTFDIPPKG</sequence>
<accession>A0ABS4T6R3</accession>
<dbReference type="SUPFAM" id="SSF46894">
    <property type="entry name" value="C-terminal effector domain of the bipartite response regulators"/>
    <property type="match status" value="1"/>
</dbReference>
<dbReference type="SMART" id="SM01043">
    <property type="entry name" value="BTAD"/>
    <property type="match status" value="1"/>
</dbReference>
<evidence type="ECO:0000259" key="3">
    <source>
        <dbReference type="SMART" id="SM01043"/>
    </source>
</evidence>
<dbReference type="InterPro" id="IPR027417">
    <property type="entry name" value="P-loop_NTPase"/>
</dbReference>
<dbReference type="GO" id="GO:0003677">
    <property type="term" value="F:DNA binding"/>
    <property type="evidence" value="ECO:0007669"/>
    <property type="project" value="UniProtKB-KW"/>
</dbReference>
<keyword evidence="4" id="KW-0238">DNA-binding</keyword>
<dbReference type="Pfam" id="PF13424">
    <property type="entry name" value="TPR_12"/>
    <property type="match status" value="2"/>
</dbReference>
<dbReference type="SUPFAM" id="SSF48452">
    <property type="entry name" value="TPR-like"/>
    <property type="match status" value="2"/>
</dbReference>
<dbReference type="SMART" id="SM00028">
    <property type="entry name" value="TPR"/>
    <property type="match status" value="6"/>
</dbReference>
<name>A0ABS4T6R3_9PSEU</name>
<proteinExistence type="predicted"/>
<dbReference type="InterPro" id="IPR019734">
    <property type="entry name" value="TPR_rpt"/>
</dbReference>
<dbReference type="Proteomes" id="UP001519332">
    <property type="component" value="Unassembled WGS sequence"/>
</dbReference>
<dbReference type="RefSeq" id="WP_209633954.1">
    <property type="nucleotide sequence ID" value="NZ_JAGINW010000001.1"/>
</dbReference>
<dbReference type="SMART" id="SM00382">
    <property type="entry name" value="AAA"/>
    <property type="match status" value="1"/>
</dbReference>
<dbReference type="InterPro" id="IPR016032">
    <property type="entry name" value="Sig_transdc_resp-reg_C-effctor"/>
</dbReference>
<dbReference type="Gene3D" id="1.25.40.10">
    <property type="entry name" value="Tetratricopeptide repeat domain"/>
    <property type="match status" value="3"/>
</dbReference>
<feature type="region of interest" description="Disordered" evidence="1">
    <location>
        <begin position="989"/>
        <end position="1027"/>
    </location>
</feature>
<dbReference type="InterPro" id="IPR011990">
    <property type="entry name" value="TPR-like_helical_dom_sf"/>
</dbReference>
<keyword evidence="5" id="KW-1185">Reference proteome</keyword>
<organism evidence="4 5">
    <name type="scientific">Kibdelosporangium banguiense</name>
    <dbReference type="NCBI Taxonomy" id="1365924"/>
    <lineage>
        <taxon>Bacteria</taxon>
        <taxon>Bacillati</taxon>
        <taxon>Actinomycetota</taxon>
        <taxon>Actinomycetes</taxon>
        <taxon>Pseudonocardiales</taxon>
        <taxon>Pseudonocardiaceae</taxon>
        <taxon>Kibdelosporangium</taxon>
    </lineage>
</organism>
<protein>
    <submittedName>
        <fullName evidence="4">DNA-binding SARP family transcriptional activator</fullName>
    </submittedName>
</protein>
<dbReference type="InterPro" id="IPR002182">
    <property type="entry name" value="NB-ARC"/>
</dbReference>
<feature type="compositionally biased region" description="Polar residues" evidence="1">
    <location>
        <begin position="1002"/>
        <end position="1020"/>
    </location>
</feature>
<evidence type="ECO:0000256" key="1">
    <source>
        <dbReference type="SAM" id="MobiDB-lite"/>
    </source>
</evidence>
<comment type="caution">
    <text evidence="4">The sequence shown here is derived from an EMBL/GenBank/DDBJ whole genome shotgun (WGS) entry which is preliminary data.</text>
</comment>
<dbReference type="PANTHER" id="PTHR47691:SF3">
    <property type="entry name" value="HTH-TYPE TRANSCRIPTIONAL REGULATOR RV0890C-RELATED"/>
    <property type="match status" value="1"/>
</dbReference>
<evidence type="ECO:0000313" key="5">
    <source>
        <dbReference type="Proteomes" id="UP001519332"/>
    </source>
</evidence>
<dbReference type="Gene3D" id="1.10.10.10">
    <property type="entry name" value="Winged helix-like DNA-binding domain superfamily/Winged helix DNA-binding domain"/>
    <property type="match status" value="1"/>
</dbReference>
<dbReference type="InterPro" id="IPR003593">
    <property type="entry name" value="AAA+_ATPase"/>
</dbReference>
<dbReference type="SUPFAM" id="SSF52540">
    <property type="entry name" value="P-loop containing nucleoside triphosphate hydrolases"/>
    <property type="match status" value="1"/>
</dbReference>
<evidence type="ECO:0000259" key="2">
    <source>
        <dbReference type="SMART" id="SM00382"/>
    </source>
</evidence>
<gene>
    <name evidence="4" type="ORF">JOF56_000501</name>
</gene>
<reference evidence="4 5" key="1">
    <citation type="submission" date="2021-03" db="EMBL/GenBank/DDBJ databases">
        <title>Sequencing the genomes of 1000 actinobacteria strains.</title>
        <authorList>
            <person name="Klenk H.-P."/>
        </authorList>
    </citation>
    <scope>NUCLEOTIDE SEQUENCE [LARGE SCALE GENOMIC DNA]</scope>
    <source>
        <strain evidence="4 5">DSM 46670</strain>
    </source>
</reference>
<dbReference type="InterPro" id="IPR005158">
    <property type="entry name" value="BTAD"/>
</dbReference>